<evidence type="ECO:0000256" key="9">
    <source>
        <dbReference type="ARBA" id="ARBA00049473"/>
    </source>
</evidence>
<feature type="binding site" evidence="12">
    <location>
        <position position="364"/>
    </location>
    <ligand>
        <name>substrate</name>
    </ligand>
</feature>
<dbReference type="PANTHER" id="PTHR43522">
    <property type="entry name" value="TRANSKETOLASE"/>
    <property type="match status" value="1"/>
</dbReference>
<feature type="site" description="Important for catalytic activity" evidence="15">
    <location>
        <position position="38"/>
    </location>
</feature>
<evidence type="ECO:0000313" key="18">
    <source>
        <dbReference type="EMBL" id="TYO66988.1"/>
    </source>
</evidence>
<protein>
    <recommendedName>
        <fullName evidence="3 10">Transketolase</fullName>
        <ecNumber evidence="3 10">2.2.1.1</ecNumber>
    </recommendedName>
</protein>
<dbReference type="SUPFAM" id="SSF52518">
    <property type="entry name" value="Thiamin diphosphate-binding fold (THDP-binding)"/>
    <property type="match status" value="2"/>
</dbReference>
<dbReference type="SUPFAM" id="SSF52922">
    <property type="entry name" value="TK C-terminal domain-like"/>
    <property type="match status" value="1"/>
</dbReference>
<evidence type="ECO:0000256" key="5">
    <source>
        <dbReference type="ARBA" id="ARBA00022723"/>
    </source>
</evidence>
<comment type="catalytic activity">
    <reaction evidence="9 16">
        <text>D-sedoheptulose 7-phosphate + D-glyceraldehyde 3-phosphate = aldehydo-D-ribose 5-phosphate + D-xylulose 5-phosphate</text>
        <dbReference type="Rhea" id="RHEA:10508"/>
        <dbReference type="ChEBI" id="CHEBI:57483"/>
        <dbReference type="ChEBI" id="CHEBI:57737"/>
        <dbReference type="ChEBI" id="CHEBI:58273"/>
        <dbReference type="ChEBI" id="CHEBI:59776"/>
        <dbReference type="EC" id="2.2.1.1"/>
    </reaction>
</comment>
<comment type="cofactor">
    <cofactor evidence="14">
        <name>Mg(2+)</name>
        <dbReference type="ChEBI" id="CHEBI:18420"/>
    </cofactor>
    <text evidence="14">Binds 1 Mg(2+) ion per subunit. Can also utilize other divalent metal cations, such as Ca(2+), Mn(2+) and Co(2+).</text>
</comment>
<evidence type="ECO:0000256" key="14">
    <source>
        <dbReference type="PIRSR" id="PIRSR605478-4"/>
    </source>
</evidence>
<dbReference type="InterPro" id="IPR020826">
    <property type="entry name" value="Transketolase_BS"/>
</dbReference>
<dbReference type="EC" id="2.2.1.1" evidence="3 10"/>
<dbReference type="GO" id="GO:0004802">
    <property type="term" value="F:transketolase activity"/>
    <property type="evidence" value="ECO:0007669"/>
    <property type="project" value="UniProtKB-UniRule"/>
</dbReference>
<feature type="binding site" evidence="13">
    <location>
        <begin position="127"/>
        <end position="129"/>
    </location>
    <ligand>
        <name>thiamine diphosphate</name>
        <dbReference type="ChEBI" id="CHEBI:58937"/>
    </ligand>
</feature>
<dbReference type="RefSeq" id="WP_148738728.1">
    <property type="nucleotide sequence ID" value="NZ_VSTH01000022.1"/>
</dbReference>
<dbReference type="PANTHER" id="PTHR43522:SF2">
    <property type="entry name" value="TRANSKETOLASE 1-RELATED"/>
    <property type="match status" value="1"/>
</dbReference>
<evidence type="ECO:0000256" key="2">
    <source>
        <dbReference type="ARBA" id="ARBA00011738"/>
    </source>
</evidence>
<dbReference type="InterPro" id="IPR049557">
    <property type="entry name" value="Transketolase_CS"/>
</dbReference>
<dbReference type="InterPro" id="IPR009014">
    <property type="entry name" value="Transketo_C/PFOR_II"/>
</dbReference>
<evidence type="ECO:0000256" key="15">
    <source>
        <dbReference type="PIRSR" id="PIRSR605478-5"/>
    </source>
</evidence>
<feature type="binding site" evidence="13">
    <location>
        <position position="166"/>
    </location>
    <ligand>
        <name>thiamine diphosphate</name>
        <dbReference type="ChEBI" id="CHEBI:58937"/>
    </ligand>
</feature>
<gene>
    <name evidence="18" type="primary">tkt</name>
    <name evidence="18" type="ORF">FXV83_08435</name>
</gene>
<keyword evidence="8 13" id="KW-0786">Thiamine pyrophosphate</keyword>
<feature type="binding site" evidence="13">
    <location>
        <position position="195"/>
    </location>
    <ligand>
        <name>thiamine diphosphate</name>
        <dbReference type="ChEBI" id="CHEBI:58937"/>
    </ligand>
</feature>
<feature type="binding site" evidence="12">
    <location>
        <position position="528"/>
    </location>
    <ligand>
        <name>substrate</name>
    </ligand>
</feature>
<dbReference type="Pfam" id="PF00456">
    <property type="entry name" value="Transketolase_N"/>
    <property type="match status" value="1"/>
</dbReference>
<dbReference type="Pfam" id="PF02779">
    <property type="entry name" value="Transket_pyr"/>
    <property type="match status" value="1"/>
</dbReference>
<dbReference type="InterPro" id="IPR005478">
    <property type="entry name" value="Transketolase_bac-like"/>
</dbReference>
<dbReference type="PROSITE" id="PS00801">
    <property type="entry name" value="TRANSKETOLASE_1"/>
    <property type="match status" value="1"/>
</dbReference>
<dbReference type="EMBL" id="VSTH01000022">
    <property type="protein sequence ID" value="TYO66988.1"/>
    <property type="molecule type" value="Genomic_DNA"/>
</dbReference>
<evidence type="ECO:0000256" key="11">
    <source>
        <dbReference type="PIRSR" id="PIRSR605478-1"/>
    </source>
</evidence>
<dbReference type="CDD" id="cd07033">
    <property type="entry name" value="TPP_PYR_DXS_TK_like"/>
    <property type="match status" value="1"/>
</dbReference>
<feature type="binding site" evidence="12">
    <location>
        <position position="469"/>
    </location>
    <ligand>
        <name>substrate</name>
    </ligand>
</feature>
<evidence type="ECO:0000256" key="12">
    <source>
        <dbReference type="PIRSR" id="PIRSR605478-2"/>
    </source>
</evidence>
<dbReference type="Pfam" id="PF22613">
    <property type="entry name" value="Transketolase_C_1"/>
    <property type="match status" value="1"/>
</dbReference>
<dbReference type="FunFam" id="3.40.50.920:FF:000011">
    <property type="entry name" value="Transketolase"/>
    <property type="match status" value="1"/>
</dbReference>
<dbReference type="Gene3D" id="3.40.50.920">
    <property type="match status" value="1"/>
</dbReference>
<feature type="binding site" evidence="13">
    <location>
        <position position="269"/>
    </location>
    <ligand>
        <name>thiamine diphosphate</name>
        <dbReference type="ChEBI" id="CHEBI:58937"/>
    </ligand>
</feature>
<feature type="domain" description="Transketolase-like pyrimidine-binding" evidence="17">
    <location>
        <begin position="361"/>
        <end position="533"/>
    </location>
</feature>
<keyword evidence="4 16" id="KW-0808">Transferase</keyword>
<evidence type="ECO:0000256" key="3">
    <source>
        <dbReference type="ARBA" id="ARBA00013152"/>
    </source>
</evidence>
<sequence>MMQLDATRMAHTQVDATRMANAIRGLAMDAVEKAKSGHPGLPMGAADMATVLFTQFLKFDAATPSWPDRDRFVLSAGHGSMLLYALLYLTGNSEMTLDQIKQFRQVDSLTPGHPENFRTNGIETTTGPLGQGISTAVGMALAEKMLAAEFGKKIVDHHTFVLASDGDLMEGVSQEAIAMAGHWKLNKMIVLYDDNGISIDGPTSISDSVDQVKRFKSAGWAAEKIDGQDQAAIAAAITRAKKSSKPTLIACRTTIGFGAPHKAGTAKAHGEALGAEELKAAKENLGISLEPFTVPDDVLKAWREAGSRGAAARQEWEGRLAELGSRKRAEFERRLRHERPASLAKAVRAYKKELLEKPMVAATRKSSEAVIEVIAGAMPMEFLAGSADLTGSNNNKAKSATAFSAKTPKGRFIHYGIREHGMAAAMNGIFLHGGFAPNGATFLVFTDYARPAMRLAALMGAGVVYVMTHDSIGLGEDGPTHQPVEHLAALRAIPNMRVFRPCDSIEVAECWELALNRIDGPTVLALTRQNLPQLRTNAPNENPCQQGAYELVAAQGEAKATLFASGSEVEIAVAAQKQLAERGIASRVVSVPSLELLLAQPEAKRAAIIGNAPVKVAIEAAVRWGWDAVIGQDGEFVGMHSFGESGPAKDLYKHFGITAEAAVNAVLKRVS</sequence>
<evidence type="ECO:0000256" key="8">
    <source>
        <dbReference type="ARBA" id="ARBA00023052"/>
    </source>
</evidence>
<dbReference type="InterPro" id="IPR005475">
    <property type="entry name" value="Transketolase-like_Pyr-bd"/>
</dbReference>
<feature type="binding site" evidence="12">
    <location>
        <position position="269"/>
    </location>
    <ligand>
        <name>substrate</name>
    </ligand>
</feature>
<dbReference type="Gene3D" id="3.40.50.970">
    <property type="match status" value="2"/>
</dbReference>
<comment type="caution">
    <text evidence="18">The sequence shown here is derived from an EMBL/GenBank/DDBJ whole genome shotgun (WGS) entry which is preliminary data.</text>
</comment>
<feature type="binding site" evidence="12">
    <location>
        <position position="38"/>
    </location>
    <ligand>
        <name>substrate</name>
    </ligand>
</feature>
<dbReference type="PROSITE" id="PS00802">
    <property type="entry name" value="TRANSKETOLASE_2"/>
    <property type="match status" value="1"/>
</dbReference>
<comment type="similarity">
    <text evidence="1 16">Belongs to the transketolase family.</text>
</comment>
<evidence type="ECO:0000256" key="4">
    <source>
        <dbReference type="ARBA" id="ARBA00022679"/>
    </source>
</evidence>
<proteinExistence type="inferred from homology"/>
<keyword evidence="6 16" id="KW-0106">Calcium</keyword>
<organism evidence="18 19">
    <name type="scientific">Bradyrhizobium hipponense</name>
    <dbReference type="NCBI Taxonomy" id="2605638"/>
    <lineage>
        <taxon>Bacteria</taxon>
        <taxon>Pseudomonadati</taxon>
        <taxon>Pseudomonadota</taxon>
        <taxon>Alphaproteobacteria</taxon>
        <taxon>Hyphomicrobiales</taxon>
        <taxon>Nitrobacteraceae</taxon>
        <taxon>Bradyrhizobium</taxon>
    </lineage>
</organism>
<evidence type="ECO:0000256" key="7">
    <source>
        <dbReference type="ARBA" id="ARBA00022842"/>
    </source>
</evidence>
<dbReference type="InterPro" id="IPR033247">
    <property type="entry name" value="Transketolase_fam"/>
</dbReference>
<evidence type="ECO:0000256" key="1">
    <source>
        <dbReference type="ARBA" id="ARBA00007131"/>
    </source>
</evidence>
<dbReference type="InterPro" id="IPR005474">
    <property type="entry name" value="Transketolase_N"/>
</dbReference>
<comment type="function">
    <text evidence="16">Catalyzes the transfer of a two-carbon ketol group from a ketose donor to an aldose acceptor, via a covalent intermediate with the cofactor thiamine pyrophosphate.</text>
</comment>
<evidence type="ECO:0000313" key="19">
    <source>
        <dbReference type="Proteomes" id="UP000324797"/>
    </source>
</evidence>
<feature type="binding site" evidence="12">
    <location>
        <position position="477"/>
    </location>
    <ligand>
        <name>substrate</name>
    </ligand>
</feature>
<evidence type="ECO:0000256" key="6">
    <source>
        <dbReference type="ARBA" id="ARBA00022837"/>
    </source>
</evidence>
<feature type="binding site" evidence="13">
    <location>
        <position position="445"/>
    </location>
    <ligand>
        <name>thiamine diphosphate</name>
        <dbReference type="ChEBI" id="CHEBI:58937"/>
    </ligand>
</feature>
<dbReference type="Proteomes" id="UP000324797">
    <property type="component" value="Unassembled WGS sequence"/>
</dbReference>
<feature type="binding site" evidence="14">
    <location>
        <position position="165"/>
    </location>
    <ligand>
        <name>Mg(2+)</name>
        <dbReference type="ChEBI" id="CHEBI:18420"/>
    </ligand>
</feature>
<feature type="binding site" evidence="12">
    <location>
        <position position="481"/>
    </location>
    <ligand>
        <name>substrate</name>
    </ligand>
</feature>
<dbReference type="NCBIfam" id="TIGR00232">
    <property type="entry name" value="tktlase_bact"/>
    <property type="match status" value="1"/>
</dbReference>
<feature type="site" description="Important for catalytic activity" evidence="15">
    <location>
        <position position="269"/>
    </location>
</feature>
<keyword evidence="19" id="KW-1185">Reference proteome</keyword>
<dbReference type="InterPro" id="IPR029061">
    <property type="entry name" value="THDP-binding"/>
</dbReference>
<dbReference type="InterPro" id="IPR055152">
    <property type="entry name" value="Transketolase-like_C_2"/>
</dbReference>
<dbReference type="SMART" id="SM00861">
    <property type="entry name" value="Transket_pyr"/>
    <property type="match status" value="1"/>
</dbReference>
<dbReference type="GO" id="GO:0006098">
    <property type="term" value="P:pentose-phosphate shunt"/>
    <property type="evidence" value="ECO:0007669"/>
    <property type="project" value="TreeGrafter"/>
</dbReference>
<feature type="active site" description="Proton donor" evidence="11">
    <location>
        <position position="419"/>
    </location>
</feature>
<dbReference type="GO" id="GO:0046872">
    <property type="term" value="F:metal ion binding"/>
    <property type="evidence" value="ECO:0007669"/>
    <property type="project" value="UniProtKB-KW"/>
</dbReference>
<feature type="binding site" evidence="14">
    <location>
        <position position="197"/>
    </location>
    <ligand>
        <name>Mg(2+)</name>
        <dbReference type="ChEBI" id="CHEBI:18420"/>
    </ligand>
</feature>
<comment type="cofactor">
    <cofactor evidence="13">
        <name>thiamine diphosphate</name>
        <dbReference type="ChEBI" id="CHEBI:58937"/>
    </cofactor>
    <text evidence="13">Binds 1 thiamine pyrophosphate per subunit. During the reaction, the substrate forms a covalent intermediate with the cofactor.</text>
</comment>
<name>A0A5S4YS71_9BRAD</name>
<dbReference type="FunFam" id="3.40.50.970:FF:000003">
    <property type="entry name" value="Transketolase"/>
    <property type="match status" value="1"/>
</dbReference>
<accession>A0A5S4YS71</accession>
<comment type="subunit">
    <text evidence="2 16">Homodimer.</text>
</comment>
<evidence type="ECO:0000256" key="16">
    <source>
        <dbReference type="RuleBase" id="RU004996"/>
    </source>
</evidence>
<dbReference type="CDD" id="cd02012">
    <property type="entry name" value="TPP_TK"/>
    <property type="match status" value="1"/>
</dbReference>
<keyword evidence="7 14" id="KW-0460">Magnesium</keyword>
<evidence type="ECO:0000259" key="17">
    <source>
        <dbReference type="SMART" id="SM00861"/>
    </source>
</evidence>
<feature type="binding site" evidence="12">
    <location>
        <position position="392"/>
    </location>
    <ligand>
        <name>substrate</name>
    </ligand>
</feature>
<feature type="binding site" evidence="14">
    <location>
        <position position="195"/>
    </location>
    <ligand>
        <name>Mg(2+)</name>
        <dbReference type="ChEBI" id="CHEBI:18420"/>
    </ligand>
</feature>
<dbReference type="FunFam" id="3.40.50.970:FF:000004">
    <property type="entry name" value="Transketolase"/>
    <property type="match status" value="1"/>
</dbReference>
<evidence type="ECO:0000256" key="13">
    <source>
        <dbReference type="PIRSR" id="PIRSR605478-3"/>
    </source>
</evidence>
<dbReference type="GO" id="GO:0005829">
    <property type="term" value="C:cytosol"/>
    <property type="evidence" value="ECO:0007669"/>
    <property type="project" value="TreeGrafter"/>
</dbReference>
<dbReference type="AlphaFoldDB" id="A0A5S4YS71"/>
<feature type="binding site" evidence="13">
    <location>
        <position position="78"/>
    </location>
    <ligand>
        <name>thiamine diphosphate</name>
        <dbReference type="ChEBI" id="CHEBI:58937"/>
    </ligand>
</feature>
<keyword evidence="5 14" id="KW-0479">Metal-binding</keyword>
<evidence type="ECO:0000256" key="10">
    <source>
        <dbReference type="NCBIfam" id="TIGR00232"/>
    </source>
</evidence>
<comment type="cofactor">
    <cofactor evidence="16">
        <name>Mg(2+)</name>
        <dbReference type="ChEBI" id="CHEBI:18420"/>
    </cofactor>
    <cofactor evidence="16">
        <name>Ca(2+)</name>
        <dbReference type="ChEBI" id="CHEBI:29108"/>
    </cofactor>
    <cofactor evidence="16">
        <name>Mn(2+)</name>
        <dbReference type="ChEBI" id="CHEBI:29035"/>
    </cofactor>
    <cofactor evidence="16">
        <name>Co(2+)</name>
        <dbReference type="ChEBI" id="CHEBI:48828"/>
    </cofactor>
    <text evidence="16">Binds 1 Mg(2+) ion per subunit. Can also utilize other divalent metal cations, such as Ca(2+), Mn(2+) and Co(2+).</text>
</comment>
<reference evidence="18 19" key="1">
    <citation type="submission" date="2019-08" db="EMBL/GenBank/DDBJ databases">
        <title>Bradyrhizobium hipponensis sp. nov., a rhizobium isolated from a Lupinus angustifolius root nodule in Tunisia.</title>
        <authorList>
            <person name="Off K."/>
            <person name="Rejili M."/>
            <person name="Mars M."/>
            <person name="Brachmann A."/>
            <person name="Marin M."/>
        </authorList>
    </citation>
    <scope>NUCLEOTIDE SEQUENCE [LARGE SCALE GENOMIC DNA]</scope>
    <source>
        <strain evidence="19">aSej3</strain>
    </source>
</reference>